<dbReference type="AlphaFoldDB" id="A0A8E5MIQ6"/>
<evidence type="ECO:0000313" key="1">
    <source>
        <dbReference type="EMBL" id="QUC21271.1"/>
    </source>
</evidence>
<organism evidence="1 2">
    <name type="scientific">Ustilaginoidea virens</name>
    <name type="common">Rice false smut fungus</name>
    <name type="synonym">Villosiclava virens</name>
    <dbReference type="NCBI Taxonomy" id="1159556"/>
    <lineage>
        <taxon>Eukaryota</taxon>
        <taxon>Fungi</taxon>
        <taxon>Dikarya</taxon>
        <taxon>Ascomycota</taxon>
        <taxon>Pezizomycotina</taxon>
        <taxon>Sordariomycetes</taxon>
        <taxon>Hypocreomycetidae</taxon>
        <taxon>Hypocreales</taxon>
        <taxon>Clavicipitaceae</taxon>
        <taxon>Ustilaginoidea</taxon>
    </lineage>
</organism>
<sequence>MAHRGASPAKNEDWKPLWLAWLGSGRNFWRVPNAANRVRSNHVESQLTSHSFNSSGHVLVYSERTNVDGWHVGSTLEASSVKGEGSLPAAAGQSHGPFLPWQTHAVAVAVAVAVASDLPGGGAPGQCMAA</sequence>
<keyword evidence="2" id="KW-1185">Reference proteome</keyword>
<dbReference type="RefSeq" id="XP_042998944.1">
    <property type="nucleotide sequence ID" value="XM_043143011.1"/>
</dbReference>
<dbReference type="KEGG" id="uvi:66066291"/>
<dbReference type="GeneID" id="66066291"/>
<name>A0A8E5MIQ6_USTVR</name>
<evidence type="ECO:0000313" key="2">
    <source>
        <dbReference type="Proteomes" id="UP000027002"/>
    </source>
</evidence>
<dbReference type="Proteomes" id="UP000027002">
    <property type="component" value="Chromosome 4"/>
</dbReference>
<accession>A0A8E5MIQ6</accession>
<reference evidence="1" key="1">
    <citation type="submission" date="2020-03" db="EMBL/GenBank/DDBJ databases">
        <title>A mixture of massive structural variations and highly conserved coding sequences in Ustilaginoidea virens genome.</title>
        <authorList>
            <person name="Zhang K."/>
            <person name="Zhao Z."/>
            <person name="Zhang Z."/>
            <person name="Li Y."/>
            <person name="Hsiang T."/>
            <person name="Sun W."/>
        </authorList>
    </citation>
    <scope>NUCLEOTIDE SEQUENCE</scope>
    <source>
        <strain evidence="1">UV-8b</strain>
    </source>
</reference>
<dbReference type="EMBL" id="CP072756">
    <property type="protein sequence ID" value="QUC21271.1"/>
    <property type="molecule type" value="Genomic_DNA"/>
</dbReference>
<proteinExistence type="predicted"/>
<gene>
    <name evidence="1" type="ORF">UV8b_05514</name>
</gene>
<protein>
    <submittedName>
        <fullName evidence="1">Uncharacterized protein</fullName>
    </submittedName>
</protein>